<dbReference type="Proteomes" id="UP000237144">
    <property type="component" value="Unassembled WGS sequence"/>
</dbReference>
<feature type="domain" description="GCN5-related N-acetyltransferase Rv2170-like" evidence="2">
    <location>
        <begin position="244"/>
        <end position="319"/>
    </location>
</feature>
<dbReference type="EMBL" id="PJQD01000050">
    <property type="protein sequence ID" value="POY72372.1"/>
    <property type="molecule type" value="Genomic_DNA"/>
</dbReference>
<keyword evidence="3" id="KW-0808">Transferase</keyword>
<evidence type="ECO:0000259" key="2">
    <source>
        <dbReference type="Pfam" id="PF08445"/>
    </source>
</evidence>
<name>A0A2S5B6G0_9BASI</name>
<organism evidence="3 4">
    <name type="scientific">Rhodotorula taiwanensis</name>
    <dbReference type="NCBI Taxonomy" id="741276"/>
    <lineage>
        <taxon>Eukaryota</taxon>
        <taxon>Fungi</taxon>
        <taxon>Dikarya</taxon>
        <taxon>Basidiomycota</taxon>
        <taxon>Pucciniomycotina</taxon>
        <taxon>Microbotryomycetes</taxon>
        <taxon>Sporidiobolales</taxon>
        <taxon>Sporidiobolaceae</taxon>
        <taxon>Rhodotorula</taxon>
    </lineage>
</organism>
<protein>
    <submittedName>
        <fullName evidence="3">GNAT family acetyltransferase</fullName>
    </submittedName>
</protein>
<dbReference type="OrthoDB" id="61870at2759"/>
<evidence type="ECO:0000313" key="4">
    <source>
        <dbReference type="Proteomes" id="UP000237144"/>
    </source>
</evidence>
<comment type="caution">
    <text evidence="3">The sequence shown here is derived from an EMBL/GenBank/DDBJ whole genome shotgun (WGS) entry which is preliminary data.</text>
</comment>
<reference evidence="3 4" key="1">
    <citation type="journal article" date="2018" name="Front. Microbiol.">
        <title>Prospects for Fungal Bioremediation of Acidic Radioactive Waste Sites: Characterization and Genome Sequence of Rhodotorula taiwanensis MD1149.</title>
        <authorList>
            <person name="Tkavc R."/>
            <person name="Matrosova V.Y."/>
            <person name="Grichenko O.E."/>
            <person name="Gostincar C."/>
            <person name="Volpe R.P."/>
            <person name="Klimenkova P."/>
            <person name="Gaidamakova E.K."/>
            <person name="Zhou C.E."/>
            <person name="Stewart B.J."/>
            <person name="Lyman M.G."/>
            <person name="Malfatti S.A."/>
            <person name="Rubinfeld B."/>
            <person name="Courtot M."/>
            <person name="Singh J."/>
            <person name="Dalgard C.L."/>
            <person name="Hamilton T."/>
            <person name="Frey K.G."/>
            <person name="Gunde-Cimerman N."/>
            <person name="Dugan L."/>
            <person name="Daly M.J."/>
        </authorList>
    </citation>
    <scope>NUCLEOTIDE SEQUENCE [LARGE SCALE GENOMIC DNA]</scope>
    <source>
        <strain evidence="3 4">MD1149</strain>
    </source>
</reference>
<accession>A0A2S5B6G0</accession>
<dbReference type="InterPro" id="IPR013653">
    <property type="entry name" value="GCN5-like_dom"/>
</dbReference>
<evidence type="ECO:0000313" key="3">
    <source>
        <dbReference type="EMBL" id="POY72372.1"/>
    </source>
</evidence>
<dbReference type="InterPro" id="IPR016181">
    <property type="entry name" value="Acyl_CoA_acyltransferase"/>
</dbReference>
<dbReference type="STRING" id="741276.A0A2S5B6G0"/>
<keyword evidence="4" id="KW-1185">Reference proteome</keyword>
<feature type="compositionally biased region" description="Polar residues" evidence="1">
    <location>
        <begin position="215"/>
        <end position="237"/>
    </location>
</feature>
<proteinExistence type="predicted"/>
<feature type="region of interest" description="Disordered" evidence="1">
    <location>
        <begin position="209"/>
        <end position="239"/>
    </location>
</feature>
<sequence length="333" mass="36104">MAASASAVRLYDHSSSPAPLRSLLRTALPLSLPLYSTLSTPGLPTPVWATLSPGAVPENVQDSPPYVILADLGNQLRFFCSTEAKRDRTDDEVKDAAVLVSGALRQYLRQHAGQRDRMSIGAIPDIWRQTVRDTFGVEPFSASEIHYRLLAGLPDTLTNGSTKGASVLPGGIVTTKGRKEDVAEILSNSEVPHPPSYLETRLAHTTVLRSPPAQTPTNAATCTSDPRTAPSDPSTPNGFPPDTILAHCTTHRDGSIGTLHVSPLARRRGLGTLVYLARSHTMRDSEGAEYVFSYVHKENESSNALMRSVGMDKSGYEVWWARIKLPLPDEDEA</sequence>
<evidence type="ECO:0000256" key="1">
    <source>
        <dbReference type="SAM" id="MobiDB-lite"/>
    </source>
</evidence>
<dbReference type="AlphaFoldDB" id="A0A2S5B6G0"/>
<dbReference type="Gene3D" id="3.40.630.30">
    <property type="match status" value="1"/>
</dbReference>
<dbReference type="SUPFAM" id="SSF55729">
    <property type="entry name" value="Acyl-CoA N-acyltransferases (Nat)"/>
    <property type="match status" value="1"/>
</dbReference>
<gene>
    <name evidence="3" type="ORF">BMF94_4676</name>
</gene>
<dbReference type="Pfam" id="PF08445">
    <property type="entry name" value="FR47"/>
    <property type="match status" value="1"/>
</dbReference>
<dbReference type="GO" id="GO:0016747">
    <property type="term" value="F:acyltransferase activity, transferring groups other than amino-acyl groups"/>
    <property type="evidence" value="ECO:0007669"/>
    <property type="project" value="InterPro"/>
</dbReference>